<comment type="caution">
    <text evidence="5">The sequence shown here is derived from an EMBL/GenBank/DDBJ whole genome shotgun (WGS) entry which is preliminary data.</text>
</comment>
<evidence type="ECO:0000256" key="2">
    <source>
        <dbReference type="ARBA" id="ARBA00061659"/>
    </source>
</evidence>
<feature type="repeat" description="PPR" evidence="3">
    <location>
        <begin position="272"/>
        <end position="306"/>
    </location>
</feature>
<dbReference type="PROSITE" id="PS51375">
    <property type="entry name" value="PPR"/>
    <property type="match status" value="4"/>
</dbReference>
<keyword evidence="6" id="KW-1185">Reference proteome</keyword>
<dbReference type="GO" id="GO:0009451">
    <property type="term" value="P:RNA modification"/>
    <property type="evidence" value="ECO:0007669"/>
    <property type="project" value="InterPro"/>
</dbReference>
<dbReference type="EMBL" id="JABFUD020000008">
    <property type="protein sequence ID" value="KAI5077058.1"/>
    <property type="molecule type" value="Genomic_DNA"/>
</dbReference>
<dbReference type="PANTHER" id="PTHR47926">
    <property type="entry name" value="PENTATRICOPEPTIDE REPEAT-CONTAINING PROTEIN"/>
    <property type="match status" value="1"/>
</dbReference>
<dbReference type="InterPro" id="IPR046960">
    <property type="entry name" value="PPR_At4g14850-like_plant"/>
</dbReference>
<dbReference type="InterPro" id="IPR032867">
    <property type="entry name" value="DYW_dom"/>
</dbReference>
<dbReference type="FunFam" id="1.25.40.10:FF:000205">
    <property type="entry name" value="Pentatricopeptide repeat-containing protein, mitochondrial"/>
    <property type="match status" value="1"/>
</dbReference>
<name>A0A9D4V0J2_ADICA</name>
<reference evidence="5" key="1">
    <citation type="submission" date="2021-01" db="EMBL/GenBank/DDBJ databases">
        <title>Adiantum capillus-veneris genome.</title>
        <authorList>
            <person name="Fang Y."/>
            <person name="Liao Q."/>
        </authorList>
    </citation>
    <scope>NUCLEOTIDE SEQUENCE</scope>
    <source>
        <strain evidence="5">H3</strain>
        <tissue evidence="5">Leaf</tissue>
    </source>
</reference>
<feature type="repeat" description="PPR" evidence="3">
    <location>
        <begin position="575"/>
        <end position="609"/>
    </location>
</feature>
<proteinExistence type="inferred from homology"/>
<feature type="domain" description="DYW" evidence="4">
    <location>
        <begin position="787"/>
        <end position="874"/>
    </location>
</feature>
<gene>
    <name evidence="5" type="ORF">GOP47_0009123</name>
</gene>
<sequence>MLLGTPSAPQISLPLCHSSGHCTHFISIHDSTYGDNSGISSFSIPMSLASSSQVQKGSIASENGSFFNKYLLHEEELSGSAENVGNLDEGQRCASFLHGRIYPMSCNALLPFLQDCTRKNDLEGGRLVYSLLQVVELDSAAILEDYLIRLFGCCGSLEEAEYVFNHVANPTVYTWHAIISTYSMHGHNHKSVDLFYRMLQNNIVPDKYIYACIIKACSHLRSLRQGMLIHSQIVNCGLESDFFIGSALLDMYSKCDLVEAVCIEFLRLPKLSAVSWNVMITMFVERGEGRMALELFDQMQNEGISPSNATYPSILKACSCVRAFEQGKAIHGQLIERGLISDVYIGSTLIDMYASCGKMDEAFIEFSKFSKRNIVSWCTIIAAAAQHGLEPLAMELYGKMGLECSEIDDITFVCAIKVCATLGNVGQGMSLHIQVVKHGLDLVQMVGNSLVSMYSKCGYVIDAFAVFDQLPARNVVSWAAMIAGYSQNGNSIAALRLFEKMKSEKVEADRVTFMEVLDACASVGALGQGKIIHQQLIENGLTSDVRVGSTLINMYSRCGSLQEACIVFRKLPRQDVELWGMLIAGYARTGNYGLALSCLNDMQEEGFHPDARIFTSVLAACRHAGQVKEGYRQFKTMRDRHRIMPSIEHFGCMIDLLGRAGHLDEAEELLDAMPTPPDLNGWMSLLIACKKYGRLSLGKRSFDQVMRLDPSISAGFMAMSSIYADAQLWENLNELEQERKQASAWKKPGRAWIEVKNKIHEFSVGDMSHPQIDKILTKLQSMKYNMDDGCVPHSKSRKSKQDGMCGHCERLAIAFGLLSAPEGTPIRVTKNLQVCRDCHSATKRMSRIESRPIIISDTYFVHKFINGECSCGDSF</sequence>
<evidence type="ECO:0000256" key="1">
    <source>
        <dbReference type="ARBA" id="ARBA00022737"/>
    </source>
</evidence>
<dbReference type="OrthoDB" id="185373at2759"/>
<dbReference type="GO" id="GO:0003723">
    <property type="term" value="F:RNA binding"/>
    <property type="evidence" value="ECO:0007669"/>
    <property type="project" value="InterPro"/>
</dbReference>
<keyword evidence="1" id="KW-0677">Repeat</keyword>
<dbReference type="GO" id="GO:0005739">
    <property type="term" value="C:mitochondrion"/>
    <property type="evidence" value="ECO:0007669"/>
    <property type="project" value="UniProtKB-ARBA"/>
</dbReference>
<dbReference type="FunFam" id="1.25.40.10:FF:000344">
    <property type="entry name" value="Pentatricopeptide repeat-containing protein"/>
    <property type="match status" value="1"/>
</dbReference>
<accession>A0A9D4V0J2</accession>
<evidence type="ECO:0000313" key="6">
    <source>
        <dbReference type="Proteomes" id="UP000886520"/>
    </source>
</evidence>
<evidence type="ECO:0000313" key="5">
    <source>
        <dbReference type="EMBL" id="KAI5077058.1"/>
    </source>
</evidence>
<dbReference type="Pfam" id="PF01535">
    <property type="entry name" value="PPR"/>
    <property type="match status" value="6"/>
</dbReference>
<dbReference type="InterPro" id="IPR002885">
    <property type="entry name" value="PPR_rpt"/>
</dbReference>
<dbReference type="Pfam" id="PF14432">
    <property type="entry name" value="DYW_deaminase"/>
    <property type="match status" value="1"/>
</dbReference>
<dbReference type="Pfam" id="PF13041">
    <property type="entry name" value="PPR_2"/>
    <property type="match status" value="2"/>
</dbReference>
<organism evidence="5 6">
    <name type="scientific">Adiantum capillus-veneris</name>
    <name type="common">Maidenhair fern</name>
    <dbReference type="NCBI Taxonomy" id="13818"/>
    <lineage>
        <taxon>Eukaryota</taxon>
        <taxon>Viridiplantae</taxon>
        <taxon>Streptophyta</taxon>
        <taxon>Embryophyta</taxon>
        <taxon>Tracheophyta</taxon>
        <taxon>Polypodiopsida</taxon>
        <taxon>Polypodiidae</taxon>
        <taxon>Polypodiales</taxon>
        <taxon>Pteridineae</taxon>
        <taxon>Pteridaceae</taxon>
        <taxon>Vittarioideae</taxon>
        <taxon>Adiantum</taxon>
    </lineage>
</organism>
<dbReference type="Gene3D" id="1.25.40.10">
    <property type="entry name" value="Tetratricopeptide repeat domain"/>
    <property type="match status" value="4"/>
</dbReference>
<evidence type="ECO:0000256" key="3">
    <source>
        <dbReference type="PROSITE-ProRule" id="PRU00708"/>
    </source>
</evidence>
<evidence type="ECO:0000259" key="4">
    <source>
        <dbReference type="Pfam" id="PF14432"/>
    </source>
</evidence>
<comment type="similarity">
    <text evidence="2">Belongs to the PPR family. PCMP-E subfamily.</text>
</comment>
<feature type="repeat" description="PPR" evidence="3">
    <location>
        <begin position="474"/>
        <end position="508"/>
    </location>
</feature>
<dbReference type="AlphaFoldDB" id="A0A9D4V0J2"/>
<feature type="repeat" description="PPR" evidence="3">
    <location>
        <begin position="171"/>
        <end position="205"/>
    </location>
</feature>
<dbReference type="Proteomes" id="UP000886520">
    <property type="component" value="Chromosome 8"/>
</dbReference>
<dbReference type="InterPro" id="IPR011990">
    <property type="entry name" value="TPR-like_helical_dom_sf"/>
</dbReference>
<dbReference type="FunFam" id="1.25.40.10:FF:000090">
    <property type="entry name" value="Pentatricopeptide repeat-containing protein, chloroplastic"/>
    <property type="match status" value="1"/>
</dbReference>
<protein>
    <recommendedName>
        <fullName evidence="4">DYW domain-containing protein</fullName>
    </recommendedName>
</protein>
<dbReference type="GO" id="GO:0008270">
    <property type="term" value="F:zinc ion binding"/>
    <property type="evidence" value="ECO:0007669"/>
    <property type="project" value="InterPro"/>
</dbReference>
<dbReference type="NCBIfam" id="TIGR00756">
    <property type="entry name" value="PPR"/>
    <property type="match status" value="4"/>
</dbReference>